<dbReference type="GO" id="GO:0005667">
    <property type="term" value="C:transcription regulator complex"/>
    <property type="evidence" value="ECO:0007669"/>
    <property type="project" value="TreeGrafter"/>
</dbReference>
<dbReference type="SMART" id="SM00355">
    <property type="entry name" value="ZnF_C2H2"/>
    <property type="match status" value="4"/>
</dbReference>
<dbReference type="InterPro" id="IPR013087">
    <property type="entry name" value="Znf_C2H2_type"/>
</dbReference>
<protein>
    <recommendedName>
        <fullName evidence="7">C2H2-type domain-containing protein</fullName>
    </recommendedName>
</protein>
<feature type="compositionally biased region" description="Basic and acidic residues" evidence="6">
    <location>
        <begin position="331"/>
        <end position="345"/>
    </location>
</feature>
<reference evidence="8" key="1">
    <citation type="journal article" date="2020" name="Fungal Divers.">
        <title>Resolving the Mortierellaceae phylogeny through synthesis of multi-gene phylogenetics and phylogenomics.</title>
        <authorList>
            <person name="Vandepol N."/>
            <person name="Liber J."/>
            <person name="Desiro A."/>
            <person name="Na H."/>
            <person name="Kennedy M."/>
            <person name="Barry K."/>
            <person name="Grigoriev I.V."/>
            <person name="Miller A.N."/>
            <person name="O'Donnell K."/>
            <person name="Stajich J.E."/>
            <person name="Bonito G."/>
        </authorList>
    </citation>
    <scope>NUCLEOTIDE SEQUENCE</scope>
    <source>
        <strain evidence="8">KOD1015</strain>
    </source>
</reference>
<sequence>EDMTLNESVAPVEIDTDRLDMDLTGPQPYGGHPHSHHHHHHHHHHHRHHHLGLDPTSTHTSREKRRLKLKDLALRESRDPQELAEEEEMLNERRRYLAARELKGKSLARELTPQDKRMRGSREGVDKAARRLKLQTMRAMREPSESNRSTRDSSPVTPVDGPDDQESSKRMSRSRNADLGLPPGMARPRPFVCEIEDCGKRFVDAIQLERHVERHGPKELECDLDNCGKLFSSIMLLRRHQSMVHKRRSEKWENPPGAARHRAGRSRRKEPRIVASGDVMDPEELERARKLRRMRNAEEDDELGEDEIDEEEEDEIGEDADELMLRRVKKFKESRPPREPKEPRAIKTKIAKPKGTRMPRGYKKQALALAREGGQDNGSAMEIDTDDNFASQGEDQDQLMGATATGPVARRGQIENTAEGNGGKQAGPRPRPFHCTYDDCKKVFIDAIQLERHLERHGPKELECGIDGCRKRFSAQMLLRRHQSMVHKRRSPAINVSVANGTRATPTPGPGPASGPSPGPASGPSPGPAPALAPSLAPAPKPTVSASGLLAPPPADAFMAQELPQSGSPSHYQ</sequence>
<evidence type="ECO:0000256" key="2">
    <source>
        <dbReference type="ARBA" id="ARBA00022737"/>
    </source>
</evidence>
<dbReference type="GO" id="GO:0000785">
    <property type="term" value="C:chromatin"/>
    <property type="evidence" value="ECO:0007669"/>
    <property type="project" value="TreeGrafter"/>
</dbReference>
<dbReference type="AlphaFoldDB" id="A0A9P6FL64"/>
<feature type="compositionally biased region" description="Acidic residues" evidence="6">
    <location>
        <begin position="298"/>
        <end position="322"/>
    </location>
</feature>
<feature type="compositionally biased region" description="Basic residues" evidence="6">
    <location>
        <begin position="33"/>
        <end position="50"/>
    </location>
</feature>
<dbReference type="PROSITE" id="PS00028">
    <property type="entry name" value="ZINC_FINGER_C2H2_1"/>
    <property type="match status" value="4"/>
</dbReference>
<feature type="compositionally biased region" description="Basic and acidic residues" evidence="6">
    <location>
        <begin position="139"/>
        <end position="151"/>
    </location>
</feature>
<dbReference type="InterPro" id="IPR036236">
    <property type="entry name" value="Znf_C2H2_sf"/>
</dbReference>
<dbReference type="PANTHER" id="PTHR14003">
    <property type="entry name" value="TRANSCRIPTIONAL REPRESSOR PROTEIN YY"/>
    <property type="match status" value="1"/>
</dbReference>
<keyword evidence="9" id="KW-1185">Reference proteome</keyword>
<comment type="caution">
    <text evidence="8">The sequence shown here is derived from an EMBL/GenBank/DDBJ whole genome shotgun (WGS) entry which is preliminary data.</text>
</comment>
<evidence type="ECO:0000256" key="6">
    <source>
        <dbReference type="SAM" id="MobiDB-lite"/>
    </source>
</evidence>
<dbReference type="GO" id="GO:0008270">
    <property type="term" value="F:zinc ion binding"/>
    <property type="evidence" value="ECO:0007669"/>
    <property type="project" value="UniProtKB-KW"/>
</dbReference>
<feature type="non-terminal residue" evidence="8">
    <location>
        <position position="1"/>
    </location>
</feature>
<feature type="compositionally biased region" description="Polar residues" evidence="6">
    <location>
        <begin position="563"/>
        <end position="573"/>
    </location>
</feature>
<keyword evidence="3 5" id="KW-0863">Zinc-finger</keyword>
<feature type="compositionally biased region" description="Basic residues" evidence="6">
    <location>
        <begin position="259"/>
        <end position="270"/>
    </location>
</feature>
<dbReference type="Gene3D" id="3.30.160.60">
    <property type="entry name" value="Classic Zinc Finger"/>
    <property type="match status" value="3"/>
</dbReference>
<evidence type="ECO:0000313" key="8">
    <source>
        <dbReference type="EMBL" id="KAF9577294.1"/>
    </source>
</evidence>
<evidence type="ECO:0000256" key="1">
    <source>
        <dbReference type="ARBA" id="ARBA00022723"/>
    </source>
</evidence>
<dbReference type="SUPFAM" id="SSF57667">
    <property type="entry name" value="beta-beta-alpha zinc fingers"/>
    <property type="match status" value="2"/>
</dbReference>
<evidence type="ECO:0000259" key="7">
    <source>
        <dbReference type="PROSITE" id="PS50157"/>
    </source>
</evidence>
<dbReference type="Proteomes" id="UP000780801">
    <property type="component" value="Unassembled WGS sequence"/>
</dbReference>
<dbReference type="PANTHER" id="PTHR14003:SF19">
    <property type="entry name" value="YY2 TRANSCRIPTION FACTOR"/>
    <property type="match status" value="1"/>
</dbReference>
<organism evidence="8 9">
    <name type="scientific">Lunasporangiospora selenospora</name>
    <dbReference type="NCBI Taxonomy" id="979761"/>
    <lineage>
        <taxon>Eukaryota</taxon>
        <taxon>Fungi</taxon>
        <taxon>Fungi incertae sedis</taxon>
        <taxon>Mucoromycota</taxon>
        <taxon>Mortierellomycotina</taxon>
        <taxon>Mortierellomycetes</taxon>
        <taxon>Mortierellales</taxon>
        <taxon>Mortierellaceae</taxon>
        <taxon>Lunasporangiospora</taxon>
    </lineage>
</organism>
<feature type="domain" description="C2H2-type" evidence="7">
    <location>
        <begin position="433"/>
        <end position="462"/>
    </location>
</feature>
<keyword evidence="1" id="KW-0479">Metal-binding</keyword>
<keyword evidence="4" id="KW-0862">Zinc</keyword>
<evidence type="ECO:0000256" key="4">
    <source>
        <dbReference type="ARBA" id="ARBA00022833"/>
    </source>
</evidence>
<feature type="compositionally biased region" description="Basic residues" evidence="6">
    <location>
        <begin position="482"/>
        <end position="491"/>
    </location>
</feature>
<proteinExistence type="predicted"/>
<dbReference type="GO" id="GO:0031519">
    <property type="term" value="C:PcG protein complex"/>
    <property type="evidence" value="ECO:0007669"/>
    <property type="project" value="TreeGrafter"/>
</dbReference>
<feature type="domain" description="C2H2-type" evidence="7">
    <location>
        <begin position="462"/>
        <end position="492"/>
    </location>
</feature>
<evidence type="ECO:0000256" key="5">
    <source>
        <dbReference type="PROSITE-ProRule" id="PRU00042"/>
    </source>
</evidence>
<dbReference type="GO" id="GO:0000978">
    <property type="term" value="F:RNA polymerase II cis-regulatory region sequence-specific DNA binding"/>
    <property type="evidence" value="ECO:0007669"/>
    <property type="project" value="TreeGrafter"/>
</dbReference>
<name>A0A9P6FL64_9FUNG</name>
<gene>
    <name evidence="8" type="ORF">BGW38_007599</name>
</gene>
<dbReference type="PROSITE" id="PS50157">
    <property type="entry name" value="ZINC_FINGER_C2H2_2"/>
    <property type="match status" value="4"/>
</dbReference>
<feature type="region of interest" description="Disordered" evidence="6">
    <location>
        <begin position="482"/>
        <end position="573"/>
    </location>
</feature>
<dbReference type="Pfam" id="PF00096">
    <property type="entry name" value="zf-C2H2"/>
    <property type="match status" value="2"/>
</dbReference>
<evidence type="ECO:0000256" key="3">
    <source>
        <dbReference type="ARBA" id="ARBA00022771"/>
    </source>
</evidence>
<feature type="region of interest" description="Disordered" evidence="6">
    <location>
        <begin position="406"/>
        <end position="431"/>
    </location>
</feature>
<feature type="region of interest" description="Disordered" evidence="6">
    <location>
        <begin position="247"/>
        <end position="393"/>
    </location>
</feature>
<feature type="compositionally biased region" description="Pro residues" evidence="6">
    <location>
        <begin position="507"/>
        <end position="541"/>
    </location>
</feature>
<dbReference type="GO" id="GO:0000981">
    <property type="term" value="F:DNA-binding transcription factor activity, RNA polymerase II-specific"/>
    <property type="evidence" value="ECO:0007669"/>
    <property type="project" value="TreeGrafter"/>
</dbReference>
<dbReference type="OrthoDB" id="4748970at2759"/>
<feature type="domain" description="C2H2-type" evidence="7">
    <location>
        <begin position="220"/>
        <end position="250"/>
    </location>
</feature>
<feature type="compositionally biased region" description="Basic residues" evidence="6">
    <location>
        <begin position="346"/>
        <end position="363"/>
    </location>
</feature>
<evidence type="ECO:0000313" key="9">
    <source>
        <dbReference type="Proteomes" id="UP000780801"/>
    </source>
</evidence>
<feature type="region of interest" description="Disordered" evidence="6">
    <location>
        <begin position="107"/>
        <end position="186"/>
    </location>
</feature>
<feature type="compositionally biased region" description="Basic and acidic residues" evidence="6">
    <location>
        <begin position="107"/>
        <end position="129"/>
    </location>
</feature>
<feature type="region of interest" description="Disordered" evidence="6">
    <location>
        <begin position="1"/>
        <end position="73"/>
    </location>
</feature>
<feature type="domain" description="C2H2-type" evidence="7">
    <location>
        <begin position="191"/>
        <end position="220"/>
    </location>
</feature>
<dbReference type="EMBL" id="JAABOA010005028">
    <property type="protein sequence ID" value="KAF9577294.1"/>
    <property type="molecule type" value="Genomic_DNA"/>
</dbReference>
<accession>A0A9P6FL64</accession>
<keyword evidence="2" id="KW-0677">Repeat</keyword>